<feature type="domain" description="HTH lysR-type" evidence="5">
    <location>
        <begin position="1"/>
        <end position="59"/>
    </location>
</feature>
<evidence type="ECO:0000256" key="4">
    <source>
        <dbReference type="ARBA" id="ARBA00023163"/>
    </source>
</evidence>
<name>A0ABY5HLR5_9GAMM</name>
<evidence type="ECO:0000313" key="6">
    <source>
        <dbReference type="EMBL" id="UTW13074.1"/>
    </source>
</evidence>
<evidence type="ECO:0000256" key="2">
    <source>
        <dbReference type="ARBA" id="ARBA00023015"/>
    </source>
</evidence>
<organism evidence="6 7">
    <name type="scientific">Marinobacterium rhizophilum</name>
    <dbReference type="NCBI Taxonomy" id="420402"/>
    <lineage>
        <taxon>Bacteria</taxon>
        <taxon>Pseudomonadati</taxon>
        <taxon>Pseudomonadota</taxon>
        <taxon>Gammaproteobacteria</taxon>
        <taxon>Oceanospirillales</taxon>
        <taxon>Oceanospirillaceae</taxon>
        <taxon>Marinobacterium</taxon>
    </lineage>
</organism>
<dbReference type="Pfam" id="PF00126">
    <property type="entry name" value="HTH_1"/>
    <property type="match status" value="1"/>
</dbReference>
<dbReference type="InterPro" id="IPR036390">
    <property type="entry name" value="WH_DNA-bd_sf"/>
</dbReference>
<dbReference type="PANTHER" id="PTHR30537">
    <property type="entry name" value="HTH-TYPE TRANSCRIPTIONAL REGULATOR"/>
    <property type="match status" value="1"/>
</dbReference>
<evidence type="ECO:0000256" key="3">
    <source>
        <dbReference type="ARBA" id="ARBA00023125"/>
    </source>
</evidence>
<dbReference type="SUPFAM" id="SSF46785">
    <property type="entry name" value="Winged helix' DNA-binding domain"/>
    <property type="match status" value="1"/>
</dbReference>
<gene>
    <name evidence="6" type="ORF">KDW95_05275</name>
</gene>
<sequence>MDLLSAMRVFVRVVELRSFTQAADDQGVSSSAVSKQVAMLESHFKARLLHRTTRSLNVTDIGEAIYRQCKVVLEEVAGAENLVAELQGEPRGLLRISSNMTFGQLVLSRALPEFMARYPDIRLEVTLDDRMPDMVREGYDLMIRIKGSQLPDSSLVARKLCDIPMFICATPEYLADQGIPDSAEALQAHNCLIFVHAENAHQWQLAAPGESAQVATVSGDLRANNSLVVREALLAHRGIANLASFLIAPQVARGELVPVFPDAEPERLATYAFYPNRESATLKVTRFVDFFAGWLDEHLPQSLPSVGKAADR</sequence>
<accession>A0ABY5HLR5</accession>
<dbReference type="Gene3D" id="3.40.190.290">
    <property type="match status" value="1"/>
</dbReference>
<keyword evidence="7" id="KW-1185">Reference proteome</keyword>
<dbReference type="Gene3D" id="1.10.10.10">
    <property type="entry name" value="Winged helix-like DNA-binding domain superfamily/Winged helix DNA-binding domain"/>
    <property type="match status" value="1"/>
</dbReference>
<dbReference type="PANTHER" id="PTHR30537:SF5">
    <property type="entry name" value="HTH-TYPE TRANSCRIPTIONAL ACTIVATOR TTDR-RELATED"/>
    <property type="match status" value="1"/>
</dbReference>
<dbReference type="Proteomes" id="UP001058461">
    <property type="component" value="Chromosome"/>
</dbReference>
<evidence type="ECO:0000256" key="1">
    <source>
        <dbReference type="ARBA" id="ARBA00009437"/>
    </source>
</evidence>
<dbReference type="InterPro" id="IPR058163">
    <property type="entry name" value="LysR-type_TF_proteobact-type"/>
</dbReference>
<proteinExistence type="inferred from homology"/>
<comment type="similarity">
    <text evidence="1">Belongs to the LysR transcriptional regulatory family.</text>
</comment>
<dbReference type="RefSeq" id="WP_255855238.1">
    <property type="nucleotide sequence ID" value="NZ_CP073347.1"/>
</dbReference>
<dbReference type="Pfam" id="PF03466">
    <property type="entry name" value="LysR_substrate"/>
    <property type="match status" value="1"/>
</dbReference>
<reference evidence="6" key="1">
    <citation type="submission" date="2021-04" db="EMBL/GenBank/DDBJ databases">
        <title>Oceanospirillales bacteria with DddD are important DMSP degraders in coastal seawater.</title>
        <authorList>
            <person name="Liu J."/>
        </authorList>
    </citation>
    <scope>NUCLEOTIDE SEQUENCE</scope>
    <source>
        <strain evidence="6">D13-1</strain>
    </source>
</reference>
<dbReference type="CDD" id="cd08422">
    <property type="entry name" value="PBP2_CrgA_like"/>
    <property type="match status" value="1"/>
</dbReference>
<protein>
    <submittedName>
        <fullName evidence="6">LysR family transcriptional regulator</fullName>
    </submittedName>
</protein>
<dbReference type="PROSITE" id="PS50931">
    <property type="entry name" value="HTH_LYSR"/>
    <property type="match status" value="1"/>
</dbReference>
<dbReference type="InterPro" id="IPR005119">
    <property type="entry name" value="LysR_subst-bd"/>
</dbReference>
<keyword evidence="3" id="KW-0238">DNA-binding</keyword>
<keyword evidence="4" id="KW-0804">Transcription</keyword>
<evidence type="ECO:0000313" key="7">
    <source>
        <dbReference type="Proteomes" id="UP001058461"/>
    </source>
</evidence>
<evidence type="ECO:0000259" key="5">
    <source>
        <dbReference type="PROSITE" id="PS50931"/>
    </source>
</evidence>
<dbReference type="SUPFAM" id="SSF53850">
    <property type="entry name" value="Periplasmic binding protein-like II"/>
    <property type="match status" value="1"/>
</dbReference>
<dbReference type="InterPro" id="IPR000847">
    <property type="entry name" value="LysR_HTH_N"/>
</dbReference>
<dbReference type="EMBL" id="CP073347">
    <property type="protein sequence ID" value="UTW13074.1"/>
    <property type="molecule type" value="Genomic_DNA"/>
</dbReference>
<keyword evidence="2" id="KW-0805">Transcription regulation</keyword>
<dbReference type="InterPro" id="IPR036388">
    <property type="entry name" value="WH-like_DNA-bd_sf"/>
</dbReference>